<dbReference type="FunFam" id="3.40.309.10:FF:000004">
    <property type="entry name" value="Succinate-semialdehyde dehydrogenase I"/>
    <property type="match status" value="1"/>
</dbReference>
<dbReference type="InterPro" id="IPR016162">
    <property type="entry name" value="Ald_DH_N"/>
</dbReference>
<dbReference type="OrthoDB" id="310895at2759"/>
<dbReference type="Pfam" id="PF00171">
    <property type="entry name" value="Aldedh"/>
    <property type="match status" value="1"/>
</dbReference>
<evidence type="ECO:0000256" key="2">
    <source>
        <dbReference type="ARBA" id="ARBA00009986"/>
    </source>
</evidence>
<evidence type="ECO:0000256" key="3">
    <source>
        <dbReference type="ARBA" id="ARBA00013051"/>
    </source>
</evidence>
<dbReference type="SUPFAM" id="SSF53720">
    <property type="entry name" value="ALDH-like"/>
    <property type="match status" value="1"/>
</dbReference>
<dbReference type="Gene3D" id="3.40.309.10">
    <property type="entry name" value="Aldehyde Dehydrogenase, Chain A, domain 2"/>
    <property type="match status" value="1"/>
</dbReference>
<dbReference type="InterPro" id="IPR029510">
    <property type="entry name" value="Ald_DH_CS_GLU"/>
</dbReference>
<comment type="pathway">
    <text evidence="1">Amino-acid degradation; 4-aminobutanoate degradation.</text>
</comment>
<dbReference type="GO" id="GO:0004777">
    <property type="term" value="F:succinate-semialdehyde dehydrogenase (NAD+) activity"/>
    <property type="evidence" value="ECO:0007669"/>
    <property type="project" value="UniProtKB-EC"/>
</dbReference>
<evidence type="ECO:0000313" key="10">
    <source>
        <dbReference type="EMBL" id="CBY07840.1"/>
    </source>
</evidence>
<dbReference type="PANTHER" id="PTHR43353">
    <property type="entry name" value="SUCCINATE-SEMIALDEHYDE DEHYDROGENASE, MITOCHONDRIAL"/>
    <property type="match status" value="1"/>
</dbReference>
<reference evidence="10" key="1">
    <citation type="journal article" date="2010" name="Science">
        <title>Plasticity of animal genome architecture unmasked by rapid evolution of a pelagic tunicate.</title>
        <authorList>
            <person name="Denoeud F."/>
            <person name="Henriet S."/>
            <person name="Mungpakdee S."/>
            <person name="Aury J.M."/>
            <person name="Da Silva C."/>
            <person name="Brinkmann H."/>
            <person name="Mikhaleva J."/>
            <person name="Olsen L.C."/>
            <person name="Jubin C."/>
            <person name="Canestro C."/>
            <person name="Bouquet J.M."/>
            <person name="Danks G."/>
            <person name="Poulain J."/>
            <person name="Campsteijn C."/>
            <person name="Adamski M."/>
            <person name="Cross I."/>
            <person name="Yadetie F."/>
            <person name="Muffato M."/>
            <person name="Louis A."/>
            <person name="Butcher S."/>
            <person name="Tsagkogeorga G."/>
            <person name="Konrad A."/>
            <person name="Singh S."/>
            <person name="Jensen M.F."/>
            <person name="Cong E.H."/>
            <person name="Eikeseth-Otteraa H."/>
            <person name="Noel B."/>
            <person name="Anthouard V."/>
            <person name="Porcel B.M."/>
            <person name="Kachouri-Lafond R."/>
            <person name="Nishino A."/>
            <person name="Ugolini M."/>
            <person name="Chourrout P."/>
            <person name="Nishida H."/>
            <person name="Aasland R."/>
            <person name="Huzurbazar S."/>
            <person name="Westhof E."/>
            <person name="Delsuc F."/>
            <person name="Lehrach H."/>
            <person name="Reinhardt R."/>
            <person name="Weissenbach J."/>
            <person name="Roy S.W."/>
            <person name="Artiguenave F."/>
            <person name="Postlethwait J.H."/>
            <person name="Manak J.R."/>
            <person name="Thompson E.M."/>
            <person name="Jaillon O."/>
            <person name="Du Pasquier L."/>
            <person name="Boudinot P."/>
            <person name="Liberles D.A."/>
            <person name="Volff J.N."/>
            <person name="Philippe H."/>
            <person name="Lenhard B."/>
            <person name="Roest Crollius H."/>
            <person name="Wincker P."/>
            <person name="Chourrout D."/>
        </authorList>
    </citation>
    <scope>NUCLEOTIDE SEQUENCE [LARGE SCALE GENOMIC DNA]</scope>
</reference>
<dbReference type="PANTHER" id="PTHR43353:SF5">
    <property type="entry name" value="SUCCINATE-SEMIALDEHYDE DEHYDROGENASE, MITOCHONDRIAL"/>
    <property type="match status" value="1"/>
</dbReference>
<protein>
    <recommendedName>
        <fullName evidence="4">Succinate-semialdehyde dehydrogenase, mitochondrial</fullName>
        <ecNumber evidence="3">1.2.1.24</ecNumber>
    </recommendedName>
    <alternativeName>
        <fullName evidence="6">NAD(+)-dependent succinic semialdehyde dehydrogenase</fullName>
    </alternativeName>
</protein>
<keyword evidence="5 8" id="KW-0560">Oxidoreductase</keyword>
<organism evidence="10">
    <name type="scientific">Oikopleura dioica</name>
    <name type="common">Tunicate</name>
    <dbReference type="NCBI Taxonomy" id="34765"/>
    <lineage>
        <taxon>Eukaryota</taxon>
        <taxon>Metazoa</taxon>
        <taxon>Chordata</taxon>
        <taxon>Tunicata</taxon>
        <taxon>Appendicularia</taxon>
        <taxon>Copelata</taxon>
        <taxon>Oikopleuridae</taxon>
        <taxon>Oikopleura</taxon>
    </lineage>
</organism>
<dbReference type="Gene3D" id="3.40.605.10">
    <property type="entry name" value="Aldehyde Dehydrogenase, Chain A, domain 1"/>
    <property type="match status" value="1"/>
</dbReference>
<accession>E4X6Z7</accession>
<gene>
    <name evidence="10" type="ORF">GSOID_T00003195001</name>
</gene>
<dbReference type="InterPro" id="IPR015590">
    <property type="entry name" value="Aldehyde_DH_dom"/>
</dbReference>
<dbReference type="EMBL" id="FN653027">
    <property type="protein sequence ID" value="CBY07840.1"/>
    <property type="molecule type" value="Genomic_DNA"/>
</dbReference>
<dbReference type="FunCoup" id="E4X6Z7">
    <property type="interactions" value="33"/>
</dbReference>
<evidence type="ECO:0000256" key="8">
    <source>
        <dbReference type="RuleBase" id="RU003345"/>
    </source>
</evidence>
<evidence type="ECO:0000256" key="1">
    <source>
        <dbReference type="ARBA" id="ARBA00005176"/>
    </source>
</evidence>
<keyword evidence="11" id="KW-1185">Reference proteome</keyword>
<comment type="similarity">
    <text evidence="2 8">Belongs to the aldehyde dehydrogenase family.</text>
</comment>
<name>E4X6Z7_OIKDI</name>
<sequence>MFGRPKFVNIAEKISQIPKGLYRSEALIAGSWKNLPQKFAVCHPNSGEVIINVSDCQAEHVLEAVEASKCGFEMWKAKTAKERAAIVRKWGTLIDENQESLATLITLEGGKPISESRGEISYASSFCEWSASQGRLLSSESVPSPFPDKRILTMKQAIGVVGMITPWNFPAAMVTRKAAPALAVGCPVILKPSEDTPLTALALGELALQAGIPPECFHVLPASRESTPSVGKTICEHPEIRAISFTGSTNVGETLLQQSASTVKKVSMELGGLAPFIVFESADLAAAAKALIAAKFRNTGQTCIAANNVFVHHSVMNEFIEIFKVEITRLKFGDVFDSSTTVGCLINSRGAQKVQEQVREALEKGARLHSGGSAIDETHFEPTLLSDVAADASCFTSETFGPLCAVRAFDSEEEVLALANASQFGLAGYFFSTDHHQCFRVAEKLEVGMVGINSGAISCCEAPFGGVKKSGLGREGGLVGTDEFTELKYCCFGDL</sequence>
<dbReference type="InterPro" id="IPR016163">
    <property type="entry name" value="Ald_DH_C"/>
</dbReference>
<proteinExistence type="inferred from homology"/>
<evidence type="ECO:0000256" key="6">
    <source>
        <dbReference type="ARBA" id="ARBA00030806"/>
    </source>
</evidence>
<dbReference type="InParanoid" id="E4X6Z7"/>
<dbReference type="InterPro" id="IPR050740">
    <property type="entry name" value="Aldehyde_DH_Superfamily"/>
</dbReference>
<dbReference type="AlphaFoldDB" id="E4X6Z7"/>
<evidence type="ECO:0000256" key="5">
    <source>
        <dbReference type="ARBA" id="ARBA00023002"/>
    </source>
</evidence>
<dbReference type="GO" id="GO:0009450">
    <property type="term" value="P:gamma-aminobutyric acid catabolic process"/>
    <property type="evidence" value="ECO:0007669"/>
    <property type="project" value="TreeGrafter"/>
</dbReference>
<feature type="domain" description="Aldehyde dehydrogenase" evidence="9">
    <location>
        <begin position="37"/>
        <end position="489"/>
    </location>
</feature>
<dbReference type="FunFam" id="3.40.605.10:FF:000005">
    <property type="entry name" value="Succinate-semialdehyde dehydrogenase I"/>
    <property type="match status" value="1"/>
</dbReference>
<dbReference type="PROSITE" id="PS00687">
    <property type="entry name" value="ALDEHYDE_DEHYDR_GLU"/>
    <property type="match status" value="1"/>
</dbReference>
<evidence type="ECO:0000256" key="7">
    <source>
        <dbReference type="PROSITE-ProRule" id="PRU10007"/>
    </source>
</evidence>
<evidence type="ECO:0000259" key="9">
    <source>
        <dbReference type="Pfam" id="PF00171"/>
    </source>
</evidence>
<evidence type="ECO:0000256" key="4">
    <source>
        <dbReference type="ARBA" id="ARBA00019842"/>
    </source>
</evidence>
<dbReference type="Proteomes" id="UP000001307">
    <property type="component" value="Unassembled WGS sequence"/>
</dbReference>
<dbReference type="InterPro" id="IPR016160">
    <property type="entry name" value="Ald_DH_CS_CYS"/>
</dbReference>
<dbReference type="PROSITE" id="PS00070">
    <property type="entry name" value="ALDEHYDE_DEHYDR_CYS"/>
    <property type="match status" value="1"/>
</dbReference>
<dbReference type="CDD" id="cd07103">
    <property type="entry name" value="ALDH_F5_SSADH_GabD"/>
    <property type="match status" value="1"/>
</dbReference>
<dbReference type="InterPro" id="IPR016161">
    <property type="entry name" value="Ald_DH/histidinol_DH"/>
</dbReference>
<dbReference type="GO" id="GO:0005739">
    <property type="term" value="C:mitochondrion"/>
    <property type="evidence" value="ECO:0007669"/>
    <property type="project" value="TreeGrafter"/>
</dbReference>
<evidence type="ECO:0000313" key="11">
    <source>
        <dbReference type="Proteomes" id="UP000001307"/>
    </source>
</evidence>
<feature type="active site" evidence="7">
    <location>
        <position position="269"/>
    </location>
</feature>
<dbReference type="EC" id="1.2.1.24" evidence="3"/>